<evidence type="ECO:0000313" key="9">
    <source>
        <dbReference type="EMBL" id="PWJ53642.1"/>
    </source>
</evidence>
<accession>A0A316A829</accession>
<dbReference type="Proteomes" id="UP000245469">
    <property type="component" value="Unassembled WGS sequence"/>
</dbReference>
<dbReference type="GO" id="GO:0005886">
    <property type="term" value="C:plasma membrane"/>
    <property type="evidence" value="ECO:0007669"/>
    <property type="project" value="UniProtKB-SubCell"/>
</dbReference>
<keyword evidence="4" id="KW-1003">Cell membrane</keyword>
<dbReference type="AlphaFoldDB" id="A0A316A829"/>
<name>A0A316A829_9ACTN</name>
<keyword evidence="6 8" id="KW-1133">Transmembrane helix</keyword>
<proteinExistence type="inferred from homology"/>
<feature type="transmembrane region" description="Helical" evidence="8">
    <location>
        <begin position="207"/>
        <end position="234"/>
    </location>
</feature>
<feature type="transmembrane region" description="Helical" evidence="8">
    <location>
        <begin position="105"/>
        <end position="122"/>
    </location>
</feature>
<keyword evidence="7 8" id="KW-0472">Membrane</keyword>
<feature type="transmembrane region" description="Helical" evidence="8">
    <location>
        <begin position="166"/>
        <end position="186"/>
    </location>
</feature>
<reference evidence="9 10" key="1">
    <citation type="submission" date="2018-03" db="EMBL/GenBank/DDBJ databases">
        <title>Genomic Encyclopedia of Archaeal and Bacterial Type Strains, Phase II (KMG-II): from individual species to whole genera.</title>
        <authorList>
            <person name="Goeker M."/>
        </authorList>
    </citation>
    <scope>NUCLEOTIDE SEQUENCE [LARGE SCALE GENOMIC DNA]</scope>
    <source>
        <strain evidence="9 10">DSM 44889</strain>
    </source>
</reference>
<organism evidence="9 10">
    <name type="scientific">Quadrisphaera granulorum</name>
    <dbReference type="NCBI Taxonomy" id="317664"/>
    <lineage>
        <taxon>Bacteria</taxon>
        <taxon>Bacillati</taxon>
        <taxon>Actinomycetota</taxon>
        <taxon>Actinomycetes</taxon>
        <taxon>Kineosporiales</taxon>
        <taxon>Kineosporiaceae</taxon>
        <taxon>Quadrisphaera</taxon>
    </lineage>
</organism>
<keyword evidence="3" id="KW-0813">Transport</keyword>
<dbReference type="Gene3D" id="1.10.3470.10">
    <property type="entry name" value="ABC transporter involved in vitamin B12 uptake, BtuC"/>
    <property type="match status" value="1"/>
</dbReference>
<dbReference type="PANTHER" id="PTHR30472:SF1">
    <property type="entry name" value="FE(3+) DICITRATE TRANSPORT SYSTEM PERMEASE PROTEIN FECC-RELATED"/>
    <property type="match status" value="1"/>
</dbReference>
<feature type="transmembrane region" description="Helical" evidence="8">
    <location>
        <begin position="324"/>
        <end position="343"/>
    </location>
</feature>
<dbReference type="InterPro" id="IPR000522">
    <property type="entry name" value="ABC_transptr_permease_BtuC"/>
</dbReference>
<dbReference type="CDD" id="cd06550">
    <property type="entry name" value="TM_ABC_iron-siderophores_like"/>
    <property type="match status" value="1"/>
</dbReference>
<dbReference type="GO" id="GO:0033214">
    <property type="term" value="P:siderophore-iron import into cell"/>
    <property type="evidence" value="ECO:0007669"/>
    <property type="project" value="TreeGrafter"/>
</dbReference>
<dbReference type="Pfam" id="PF01032">
    <property type="entry name" value="FecCD"/>
    <property type="match status" value="1"/>
</dbReference>
<feature type="transmembrane region" description="Helical" evidence="8">
    <location>
        <begin position="73"/>
        <end position="93"/>
    </location>
</feature>
<dbReference type="GO" id="GO:0022857">
    <property type="term" value="F:transmembrane transporter activity"/>
    <property type="evidence" value="ECO:0007669"/>
    <property type="project" value="InterPro"/>
</dbReference>
<dbReference type="PANTHER" id="PTHR30472">
    <property type="entry name" value="FERRIC ENTEROBACTIN TRANSPORT SYSTEM PERMEASE PROTEIN"/>
    <property type="match status" value="1"/>
</dbReference>
<dbReference type="RefSeq" id="WP_211319431.1">
    <property type="nucleotide sequence ID" value="NZ_QGDQ01000011.1"/>
</dbReference>
<feature type="transmembrane region" description="Helical" evidence="8">
    <location>
        <begin position="20"/>
        <end position="40"/>
    </location>
</feature>
<dbReference type="InterPro" id="IPR037294">
    <property type="entry name" value="ABC_BtuC-like"/>
</dbReference>
<gene>
    <name evidence="9" type="ORF">BXY45_11145</name>
</gene>
<evidence type="ECO:0000256" key="4">
    <source>
        <dbReference type="ARBA" id="ARBA00022475"/>
    </source>
</evidence>
<dbReference type="SUPFAM" id="SSF81345">
    <property type="entry name" value="ABC transporter involved in vitamin B12 uptake, BtuC"/>
    <property type="match status" value="1"/>
</dbReference>
<evidence type="ECO:0000256" key="5">
    <source>
        <dbReference type="ARBA" id="ARBA00022692"/>
    </source>
</evidence>
<comment type="subcellular location">
    <subcellularLocation>
        <location evidence="1">Cell membrane</location>
        <topology evidence="1">Multi-pass membrane protein</topology>
    </subcellularLocation>
</comment>
<feature type="transmembrane region" description="Helical" evidence="8">
    <location>
        <begin position="129"/>
        <end position="146"/>
    </location>
</feature>
<evidence type="ECO:0000256" key="8">
    <source>
        <dbReference type="SAM" id="Phobius"/>
    </source>
</evidence>
<evidence type="ECO:0000313" key="10">
    <source>
        <dbReference type="Proteomes" id="UP000245469"/>
    </source>
</evidence>
<protein>
    <submittedName>
        <fullName evidence="9">Iron complex transport system permease protein</fullName>
    </submittedName>
</protein>
<evidence type="ECO:0000256" key="1">
    <source>
        <dbReference type="ARBA" id="ARBA00004651"/>
    </source>
</evidence>
<keyword evidence="10" id="KW-1185">Reference proteome</keyword>
<evidence type="ECO:0000256" key="7">
    <source>
        <dbReference type="ARBA" id="ARBA00023136"/>
    </source>
</evidence>
<comment type="caution">
    <text evidence="9">The sequence shown here is derived from an EMBL/GenBank/DDBJ whole genome shotgun (WGS) entry which is preliminary data.</text>
</comment>
<evidence type="ECO:0000256" key="2">
    <source>
        <dbReference type="ARBA" id="ARBA00007935"/>
    </source>
</evidence>
<evidence type="ECO:0000256" key="6">
    <source>
        <dbReference type="ARBA" id="ARBA00022989"/>
    </source>
</evidence>
<feature type="transmembrane region" description="Helical" evidence="8">
    <location>
        <begin position="254"/>
        <end position="280"/>
    </location>
</feature>
<dbReference type="EMBL" id="QGDQ01000011">
    <property type="protein sequence ID" value="PWJ53642.1"/>
    <property type="molecule type" value="Genomic_DNA"/>
</dbReference>
<keyword evidence="5 8" id="KW-0812">Transmembrane</keyword>
<comment type="similarity">
    <text evidence="2">Belongs to the binding-protein-dependent transport system permease family. FecCD subfamily.</text>
</comment>
<sequence>MTLASEMATTTAGRSRELAVAVVGVLVVAGLVAASVLLGAQTLAPAQVWHALASPTGTEADLIVTGVRLPRTLVAVSVGAALAVSGVLLQAVVRNPLAEPGLLGVSAGAGFAVAAGYVLLGLTSYRDTLWLSLVGTVVGVVAVLGLTRAGGGRAGAGVGDGPVRLVLAGVAVAAVLSAATSAVSMLSPRGFAQLARWSAGTFAGRELPVALTTLVAVGLGVVLALALAPGLRLLALGDDTARGLGTRVGLVRGLALLAVVVLCGAATAAAGPVAFVGLVVPQVLRLLLGHDPGRLLRGSLLAGPALVLVADLVARTVIAPAEVSVGVVTAFVGAPVLIALALGHPRRLR</sequence>
<evidence type="ECO:0000256" key="3">
    <source>
        <dbReference type="ARBA" id="ARBA00022448"/>
    </source>
</evidence>